<dbReference type="EMBL" id="LUGG01000002">
    <property type="protein sequence ID" value="OBZ78090.1"/>
    <property type="molecule type" value="Genomic_DNA"/>
</dbReference>
<protein>
    <submittedName>
        <fullName evidence="4">Protein bir1</fullName>
    </submittedName>
</protein>
<dbReference type="STRING" id="5627.A0A1C7MMI7"/>
<gene>
    <name evidence="4" type="primary">bir1</name>
    <name evidence="4" type="ORF">A0H81_02342</name>
</gene>
<evidence type="ECO:0000313" key="5">
    <source>
        <dbReference type="Proteomes" id="UP000092993"/>
    </source>
</evidence>
<keyword evidence="2" id="KW-0862">Zinc</keyword>
<feature type="compositionally biased region" description="Polar residues" evidence="3">
    <location>
        <begin position="508"/>
        <end position="527"/>
    </location>
</feature>
<dbReference type="PANTHER" id="PTHR46771">
    <property type="entry name" value="DETERIN"/>
    <property type="match status" value="1"/>
</dbReference>
<proteinExistence type="predicted"/>
<dbReference type="Gene3D" id="1.10.1170.10">
    <property type="entry name" value="Inhibitor Of Apoptosis Protein (2mihbC-IAP-1), Chain A"/>
    <property type="match status" value="2"/>
</dbReference>
<feature type="compositionally biased region" description="Basic residues" evidence="3">
    <location>
        <begin position="218"/>
        <end position="228"/>
    </location>
</feature>
<dbReference type="InterPro" id="IPR051190">
    <property type="entry name" value="Baculoviral_IAP"/>
</dbReference>
<accession>A0A1C7MMI7</accession>
<dbReference type="AlphaFoldDB" id="A0A1C7MMI7"/>
<dbReference type="OMA" id="WDIGDDP"/>
<feature type="compositionally biased region" description="Polar residues" evidence="3">
    <location>
        <begin position="275"/>
        <end position="290"/>
    </location>
</feature>
<evidence type="ECO:0000256" key="2">
    <source>
        <dbReference type="ARBA" id="ARBA00022833"/>
    </source>
</evidence>
<feature type="compositionally biased region" description="Polar residues" evidence="3">
    <location>
        <begin position="235"/>
        <end position="245"/>
    </location>
</feature>
<feature type="region of interest" description="Disordered" evidence="3">
    <location>
        <begin position="275"/>
        <end position="580"/>
    </location>
</feature>
<feature type="compositionally biased region" description="Basic and acidic residues" evidence="3">
    <location>
        <begin position="537"/>
        <end position="547"/>
    </location>
</feature>
<evidence type="ECO:0000313" key="4">
    <source>
        <dbReference type="EMBL" id="OBZ78090.1"/>
    </source>
</evidence>
<feature type="compositionally biased region" description="Polar residues" evidence="3">
    <location>
        <begin position="208"/>
        <end position="217"/>
    </location>
</feature>
<comment type="caution">
    <text evidence="4">The sequence shown here is derived from an EMBL/GenBank/DDBJ whole genome shotgun (WGS) entry which is preliminary data.</text>
</comment>
<evidence type="ECO:0000256" key="3">
    <source>
        <dbReference type="SAM" id="MobiDB-lite"/>
    </source>
</evidence>
<evidence type="ECO:0000256" key="1">
    <source>
        <dbReference type="ARBA" id="ARBA00022723"/>
    </source>
</evidence>
<feature type="compositionally biased region" description="Basic and acidic residues" evidence="3">
    <location>
        <begin position="358"/>
        <end position="371"/>
    </location>
</feature>
<sequence>MEVLDARLASFSKAKKSKKTSSKHPSSSFKWPLPSTHKATPTSLAEAGFFYDPSANDRDNVTCFMCGKSLSDWDADDDPFEVHWSKCRDICAWAAVRCGLVFDLDERGIYRSTDPTRYPTCKTMEKARLETFTAQKLWPYDSMKGHGANSKKMAKAGFVYNPQSPGDDTATCLYCNLSLSGWDVDDDPFEEHRKRDKKSSVSCPFFNASPNNTLGKSTSKKQPVKHTSKPPSRAASHTQTQAQESSLEEGSADSDDELASIPAFVGPLKTATAKVTRSAGSRASSANIKTPASRKSTRSTGTSGKTPASRAAAGSETEDTEIVPESQSGKRVSQTKRKAPGKGKGKIDVIEEEDEEEPGKPEEVAEVDAPKPRRGRPPKAGISSRKAKDVKGETTENTVDVIDTEIVLANKAHTRTRSRANLESESDAPAPSTSKPTRSRTKSKKIAIFDPPEDESLAKNPSGMKRATVSRSRSTPTVVPSNSDEALTTEHQSHKRSRTNVEVDLYEVNSTTQENGKTRISASSTSDDAGYATAEPPVDHEAMDIDRPLLPPPQSHKATSKSKSRSSDVNVHMADPDYNHAMDSGRALVVIPVKERQSSDDVRMKDEIRSAVVLQESQQELTQIPISPTVDHIPPSIASTPHLVRPSKATAESHEAEGDVLPEEDSDAYFQPFLSTFPIQKLTSLTEEESSMTIEQYIRRETELQYMQFKEDAERRIALFKEKAAEAREAIEES</sequence>
<organism evidence="4 5">
    <name type="scientific">Grifola frondosa</name>
    <name type="common">Maitake</name>
    <name type="synonym">Polyporus frondosus</name>
    <dbReference type="NCBI Taxonomy" id="5627"/>
    <lineage>
        <taxon>Eukaryota</taxon>
        <taxon>Fungi</taxon>
        <taxon>Dikarya</taxon>
        <taxon>Basidiomycota</taxon>
        <taxon>Agaricomycotina</taxon>
        <taxon>Agaricomycetes</taxon>
        <taxon>Polyporales</taxon>
        <taxon>Grifolaceae</taxon>
        <taxon>Grifola</taxon>
    </lineage>
</organism>
<feature type="compositionally biased region" description="Basic residues" evidence="3">
    <location>
        <begin position="333"/>
        <end position="344"/>
    </location>
</feature>
<dbReference type="Pfam" id="PF00653">
    <property type="entry name" value="BIR"/>
    <property type="match status" value="2"/>
</dbReference>
<feature type="compositionally biased region" description="Polar residues" evidence="3">
    <location>
        <begin position="469"/>
        <end position="490"/>
    </location>
</feature>
<feature type="region of interest" description="Disordered" evidence="3">
    <location>
        <begin position="189"/>
        <end position="255"/>
    </location>
</feature>
<dbReference type="InterPro" id="IPR001370">
    <property type="entry name" value="BIR_rpt"/>
</dbReference>
<feature type="compositionally biased region" description="Acidic residues" evidence="3">
    <location>
        <begin position="246"/>
        <end position="255"/>
    </location>
</feature>
<name>A0A1C7MMI7_GRIFR</name>
<dbReference type="SUPFAM" id="SSF57924">
    <property type="entry name" value="Inhibitor of apoptosis (IAP) repeat"/>
    <property type="match status" value="2"/>
</dbReference>
<dbReference type="PANTHER" id="PTHR46771:SF5">
    <property type="entry name" value="DETERIN"/>
    <property type="match status" value="1"/>
</dbReference>
<keyword evidence="1" id="KW-0479">Metal-binding</keyword>
<keyword evidence="5" id="KW-1185">Reference proteome</keyword>
<dbReference type="CDD" id="cd00022">
    <property type="entry name" value="BIR"/>
    <property type="match status" value="2"/>
</dbReference>
<dbReference type="GO" id="GO:0046872">
    <property type="term" value="F:metal ion binding"/>
    <property type="evidence" value="ECO:0007669"/>
    <property type="project" value="UniProtKB-KW"/>
</dbReference>
<reference evidence="4 5" key="1">
    <citation type="submission" date="2016-03" db="EMBL/GenBank/DDBJ databases">
        <title>Whole genome sequencing of Grifola frondosa 9006-11.</title>
        <authorList>
            <person name="Min B."/>
            <person name="Park H."/>
            <person name="Kim J.-G."/>
            <person name="Cho H."/>
            <person name="Oh Y.-L."/>
            <person name="Kong W.-S."/>
            <person name="Choi I.-G."/>
        </authorList>
    </citation>
    <scope>NUCLEOTIDE SEQUENCE [LARGE SCALE GENOMIC DNA]</scope>
    <source>
        <strain evidence="4 5">9006-11</strain>
    </source>
</reference>
<dbReference type="OrthoDB" id="2196114at2759"/>
<dbReference type="Proteomes" id="UP000092993">
    <property type="component" value="Unassembled WGS sequence"/>
</dbReference>
<dbReference type="SMART" id="SM00238">
    <property type="entry name" value="BIR"/>
    <property type="match status" value="2"/>
</dbReference>
<feature type="region of interest" description="Disordered" evidence="3">
    <location>
        <begin position="15"/>
        <end position="37"/>
    </location>
</feature>
<dbReference type="PROSITE" id="PS50143">
    <property type="entry name" value="BIR_REPEAT_2"/>
    <property type="match status" value="2"/>
</dbReference>
<feature type="region of interest" description="Disordered" evidence="3">
    <location>
        <begin position="623"/>
        <end position="660"/>
    </location>
</feature>